<comment type="caution">
    <text evidence="14">The sequence shown here is derived from an EMBL/GenBank/DDBJ whole genome shotgun (WGS) entry which is preliminary data.</text>
</comment>
<evidence type="ECO:0000256" key="10">
    <source>
        <dbReference type="PROSITE-ProRule" id="PRU01193"/>
    </source>
</evidence>
<dbReference type="InterPro" id="IPR044751">
    <property type="entry name" value="Ion_transp-like_CBS"/>
</dbReference>
<dbReference type="InterPro" id="IPR016169">
    <property type="entry name" value="FAD-bd_PCMH_sub2"/>
</dbReference>
<evidence type="ECO:0000256" key="5">
    <source>
        <dbReference type="ARBA" id="ARBA00022737"/>
    </source>
</evidence>
<reference evidence="14 15" key="1">
    <citation type="submission" date="2024-08" db="EMBL/GenBank/DDBJ databases">
        <title>Clostridium lapicellarii sp. nov., and Clostridium renhuaiense sp. nov., two species isolated from the mud in a fermentation cellar used for producing sauce-flavour Chinese liquors.</title>
        <authorList>
            <person name="Yang F."/>
            <person name="Wang H."/>
            <person name="Chen L.Q."/>
            <person name="Zhou N."/>
            <person name="Lu J.J."/>
            <person name="Pu X.X."/>
            <person name="Wan B."/>
            <person name="Wang L."/>
            <person name="Liu S.J."/>
        </authorList>
    </citation>
    <scope>NUCLEOTIDE SEQUENCE [LARGE SCALE GENOMIC DNA]</scope>
    <source>
        <strain evidence="14 15">MT-113</strain>
    </source>
</reference>
<keyword evidence="6 10" id="KW-1133">Transmembrane helix</keyword>
<keyword evidence="7 9" id="KW-0129">CBS domain</keyword>
<dbReference type="SUPFAM" id="SSF56176">
    <property type="entry name" value="FAD-binding/transporter-associated domain-like"/>
    <property type="match status" value="1"/>
</dbReference>
<dbReference type="PROSITE" id="PS51846">
    <property type="entry name" value="CNNM"/>
    <property type="match status" value="1"/>
</dbReference>
<dbReference type="PROSITE" id="PS51371">
    <property type="entry name" value="CBS"/>
    <property type="match status" value="2"/>
</dbReference>
<dbReference type="Gene3D" id="3.30.465.10">
    <property type="match status" value="1"/>
</dbReference>
<dbReference type="Pfam" id="PF00571">
    <property type="entry name" value="CBS"/>
    <property type="match status" value="2"/>
</dbReference>
<proteinExistence type="inferred from homology"/>
<evidence type="ECO:0000256" key="6">
    <source>
        <dbReference type="ARBA" id="ARBA00022989"/>
    </source>
</evidence>
<evidence type="ECO:0000256" key="1">
    <source>
        <dbReference type="ARBA" id="ARBA00004651"/>
    </source>
</evidence>
<dbReference type="EMBL" id="JBGFFE010000013">
    <property type="protein sequence ID" value="MEY8763925.1"/>
    <property type="molecule type" value="Genomic_DNA"/>
</dbReference>
<feature type="domain" description="CBS" evidence="12">
    <location>
        <begin position="289"/>
        <end position="346"/>
    </location>
</feature>
<feature type="transmembrane region" description="Helical" evidence="11">
    <location>
        <begin position="64"/>
        <end position="86"/>
    </location>
</feature>
<dbReference type="SMART" id="SM01091">
    <property type="entry name" value="CorC_HlyC"/>
    <property type="match status" value="1"/>
</dbReference>
<evidence type="ECO:0000256" key="3">
    <source>
        <dbReference type="ARBA" id="ARBA00022475"/>
    </source>
</evidence>
<feature type="domain" description="CNNM transmembrane" evidence="13">
    <location>
        <begin position="4"/>
        <end position="204"/>
    </location>
</feature>
<dbReference type="Pfam" id="PF01595">
    <property type="entry name" value="CNNM"/>
    <property type="match status" value="1"/>
</dbReference>
<evidence type="ECO:0000313" key="15">
    <source>
        <dbReference type="Proteomes" id="UP001565220"/>
    </source>
</evidence>
<dbReference type="Proteomes" id="UP001565220">
    <property type="component" value="Unassembled WGS sequence"/>
</dbReference>
<dbReference type="InterPro" id="IPR000644">
    <property type="entry name" value="CBS_dom"/>
</dbReference>
<dbReference type="RefSeq" id="WP_294180790.1">
    <property type="nucleotide sequence ID" value="NZ_JBGFFE010000013.1"/>
</dbReference>
<keyword evidence="3" id="KW-1003">Cell membrane</keyword>
<feature type="transmembrane region" description="Helical" evidence="11">
    <location>
        <begin position="106"/>
        <end position="126"/>
    </location>
</feature>
<protein>
    <submittedName>
        <fullName evidence="14">Hemolysin family protein</fullName>
    </submittedName>
</protein>
<evidence type="ECO:0000256" key="7">
    <source>
        <dbReference type="ARBA" id="ARBA00023122"/>
    </source>
</evidence>
<evidence type="ECO:0000256" key="4">
    <source>
        <dbReference type="ARBA" id="ARBA00022692"/>
    </source>
</evidence>
<evidence type="ECO:0000256" key="11">
    <source>
        <dbReference type="SAM" id="Phobius"/>
    </source>
</evidence>
<dbReference type="Pfam" id="PF03471">
    <property type="entry name" value="CorC_HlyC"/>
    <property type="match status" value="1"/>
</dbReference>
<feature type="domain" description="CBS" evidence="12">
    <location>
        <begin position="223"/>
        <end position="284"/>
    </location>
</feature>
<evidence type="ECO:0000259" key="12">
    <source>
        <dbReference type="PROSITE" id="PS51371"/>
    </source>
</evidence>
<dbReference type="PANTHER" id="PTHR43099:SF2">
    <property type="entry name" value="UPF0053 PROTEIN YRKA"/>
    <property type="match status" value="1"/>
</dbReference>
<comment type="subcellular location">
    <subcellularLocation>
        <location evidence="1">Cell membrane</location>
        <topology evidence="1">Multi-pass membrane protein</topology>
    </subcellularLocation>
</comment>
<dbReference type="InterPro" id="IPR046342">
    <property type="entry name" value="CBS_dom_sf"/>
</dbReference>
<evidence type="ECO:0000256" key="8">
    <source>
        <dbReference type="ARBA" id="ARBA00023136"/>
    </source>
</evidence>
<sequence>MEVTWQGIIFEVMLILILTVINAFFSAIEMAVVALNRSRINYLAEQGDKKAKIILNLLKEPNNFLATIQVGITLAGFFASAFAATTLSTRFASFLDKFSIPYSDKISVIVITLLLSYVTLVFGELLPKRIALQNSEKMSMTFIKPILFISKLMLPFVKLLSGSTTILMKLFNISTEDIENKVSEEEIRSMLEEGQETGVFNQSEKEMIEGVFKFDDKLAKEVMTPRTEVFVIDIDDLSAGTVESIVQEKYSRIPVYKDEIDNIVGILYIKDLFAKLMKTPVEDIDIESMLRAPYFVPENKNIDVLFKELQSTKNHMAILIDEYGGFSGIVTIEDLIEEVMGNIFDEYDDNDQYINKIDQNTYLVSGLLSIDEVNEFLNLNLKSENSDTIGGFVVELLGSIPKEGEDNTVEYGDVTFKVEKVDEKRIENLKIYIPKKISSQNCPKKIEESN</sequence>
<dbReference type="PANTHER" id="PTHR43099">
    <property type="entry name" value="UPF0053 PROTEIN YRKA"/>
    <property type="match status" value="1"/>
</dbReference>
<dbReference type="CDD" id="cd04590">
    <property type="entry name" value="CBS_pair_CorC_HlyC_assoc"/>
    <property type="match status" value="1"/>
</dbReference>
<keyword evidence="8 10" id="KW-0472">Membrane</keyword>
<evidence type="ECO:0000256" key="2">
    <source>
        <dbReference type="ARBA" id="ARBA00006337"/>
    </source>
</evidence>
<dbReference type="InterPro" id="IPR005170">
    <property type="entry name" value="Transptr-assoc_dom"/>
</dbReference>
<gene>
    <name evidence="14" type="ORF">AB8S09_09780</name>
</gene>
<evidence type="ECO:0000259" key="13">
    <source>
        <dbReference type="PROSITE" id="PS51846"/>
    </source>
</evidence>
<dbReference type="SUPFAM" id="SSF54631">
    <property type="entry name" value="CBS-domain pair"/>
    <property type="match status" value="1"/>
</dbReference>
<evidence type="ECO:0000256" key="9">
    <source>
        <dbReference type="PROSITE-ProRule" id="PRU00703"/>
    </source>
</evidence>
<dbReference type="InterPro" id="IPR051676">
    <property type="entry name" value="UPF0053_domain"/>
</dbReference>
<evidence type="ECO:0000313" key="14">
    <source>
        <dbReference type="EMBL" id="MEY8763925.1"/>
    </source>
</evidence>
<accession>A0ABV4DYF4</accession>
<comment type="similarity">
    <text evidence="2">Belongs to the UPF0053 family.</text>
</comment>
<feature type="transmembrane region" description="Helical" evidence="11">
    <location>
        <begin position="12"/>
        <end position="35"/>
    </location>
</feature>
<keyword evidence="15" id="KW-1185">Reference proteome</keyword>
<organism evidence="14 15">
    <name type="scientific">Clostridium lapidicellarium</name>
    <dbReference type="NCBI Taxonomy" id="3240931"/>
    <lineage>
        <taxon>Bacteria</taxon>
        <taxon>Bacillati</taxon>
        <taxon>Bacillota</taxon>
        <taxon>Clostridia</taxon>
        <taxon>Eubacteriales</taxon>
        <taxon>Clostridiaceae</taxon>
        <taxon>Clostridium</taxon>
    </lineage>
</organism>
<keyword evidence="4 10" id="KW-0812">Transmembrane</keyword>
<name>A0ABV4DYF4_9CLOT</name>
<dbReference type="Gene3D" id="3.10.580.10">
    <property type="entry name" value="CBS-domain"/>
    <property type="match status" value="1"/>
</dbReference>
<dbReference type="InterPro" id="IPR036318">
    <property type="entry name" value="FAD-bd_PCMH-like_sf"/>
</dbReference>
<keyword evidence="5" id="KW-0677">Repeat</keyword>
<dbReference type="InterPro" id="IPR002550">
    <property type="entry name" value="CNNM"/>
</dbReference>
<feature type="transmembrane region" description="Helical" evidence="11">
    <location>
        <begin position="146"/>
        <end position="171"/>
    </location>
</feature>